<keyword evidence="2" id="KW-1185">Reference proteome</keyword>
<protein>
    <submittedName>
        <fullName evidence="1">Uncharacterized protein</fullName>
    </submittedName>
</protein>
<evidence type="ECO:0000313" key="2">
    <source>
        <dbReference type="Proteomes" id="UP000000644"/>
    </source>
</evidence>
<organism evidence="1 2">
    <name type="scientific">Polaromonas naphthalenivorans (strain CJ2)</name>
    <dbReference type="NCBI Taxonomy" id="365044"/>
    <lineage>
        <taxon>Bacteria</taxon>
        <taxon>Pseudomonadati</taxon>
        <taxon>Pseudomonadota</taxon>
        <taxon>Betaproteobacteria</taxon>
        <taxon>Burkholderiales</taxon>
        <taxon>Comamonadaceae</taxon>
        <taxon>Polaromonas</taxon>
    </lineage>
</organism>
<accession>A1VK18</accession>
<dbReference type="InterPro" id="IPR013783">
    <property type="entry name" value="Ig-like_fold"/>
</dbReference>
<gene>
    <name evidence="1" type="ordered locus">Pnap_0677</name>
</gene>
<dbReference type="STRING" id="365044.Pnap_0677"/>
<dbReference type="AlphaFoldDB" id="A1VK18"/>
<sequence>MSLSLVDATGNEVTNRLLSQTQAQFLKVVVKKSTGAAAPYTRVALTLDSTQAVLVPNVSSQLTDVAGILLVRIAPADVSSSGAVQVTAATTVDAVSLTQNYDLQITPGTVSLSGLAVSSTTVQKGQSINVVVDVKVNGVAAASNSVAVTFASGCGAVSPASALVDAAGQAKAVVQTNSTGACVVSASSSGVSVVTGYTVTAPPIAGLQFVSAIPSLIYQTGSVGANTSVVNFKVIDSVGAAVTTGVKVNASLTNTDGGINFCGSPSSITSGSDGVASFSICAGTLPTTVQVTATLDPPNAAISTSSNLLTVQTGLPTQRFFDIAATQLNFYAGGYFTGKFNGNSVDITVNAADRQGNPVPDGTKIVFVSEGGQINSAGQSSCLIASGFCTVRLIGQDYRPMGSNAANGDPRPGRVTVLAYADGEEYFIDTKDANGIYNNRYDIGELFEDLGSPYIDKDESGAFVSSYKNLVTNTDDGETFYPMPAGSTGSTACPVNSNRGLSVAATCNSKWDGYTKVRRSIVIVFSGGEIGQPGFYDSTIPAKYHTQVISKSKGGITVQLSDYDGNPLPADATLAVEVIPSGGTCTATLFGTQIGSSTEPTAHSVGLDKCLGGEVVRFKASVTAGSSTKVTAFDVTVP</sequence>
<dbReference type="Gene3D" id="2.60.40.10">
    <property type="entry name" value="Immunoglobulins"/>
    <property type="match status" value="1"/>
</dbReference>
<dbReference type="EMBL" id="CP000529">
    <property type="protein sequence ID" value="ABM35996.1"/>
    <property type="molecule type" value="Genomic_DNA"/>
</dbReference>
<dbReference type="eggNOG" id="COG2831">
    <property type="taxonomic scope" value="Bacteria"/>
</dbReference>
<dbReference type="KEGG" id="pna:Pnap_0677"/>
<evidence type="ECO:0000313" key="1">
    <source>
        <dbReference type="EMBL" id="ABM35996.1"/>
    </source>
</evidence>
<proteinExistence type="predicted"/>
<dbReference type="Proteomes" id="UP000000644">
    <property type="component" value="Chromosome"/>
</dbReference>
<reference evidence="2" key="1">
    <citation type="journal article" date="2009" name="Environ. Microbiol.">
        <title>The genome of Polaromonas naphthalenivorans strain CJ2, isolated from coal tar-contaminated sediment, reveals physiological and metabolic versatility and evolution through extensive horizontal gene transfer.</title>
        <authorList>
            <person name="Yagi J.M."/>
            <person name="Sims D."/>
            <person name="Brettin T."/>
            <person name="Bruce D."/>
            <person name="Madsen E.L."/>
        </authorList>
    </citation>
    <scope>NUCLEOTIDE SEQUENCE [LARGE SCALE GENOMIC DNA]</scope>
    <source>
        <strain evidence="2">CJ2</strain>
    </source>
</reference>
<dbReference type="HOGENOM" id="CLU_391747_0_0_4"/>
<name>A1VK18_POLNA</name>